<reference evidence="1" key="3">
    <citation type="journal article" date="2017" name="Nature">
        <title>Genome sequence of the progenitor of the wheat D genome Aegilops tauschii.</title>
        <authorList>
            <person name="Luo M.C."/>
            <person name="Gu Y.Q."/>
            <person name="Puiu D."/>
            <person name="Wang H."/>
            <person name="Twardziok S.O."/>
            <person name="Deal K.R."/>
            <person name="Huo N."/>
            <person name="Zhu T."/>
            <person name="Wang L."/>
            <person name="Wang Y."/>
            <person name="McGuire P.E."/>
            <person name="Liu S."/>
            <person name="Long H."/>
            <person name="Ramasamy R.K."/>
            <person name="Rodriguez J.C."/>
            <person name="Van S.L."/>
            <person name="Yuan L."/>
            <person name="Wang Z."/>
            <person name="Xia Z."/>
            <person name="Xiao L."/>
            <person name="Anderson O.D."/>
            <person name="Ouyang S."/>
            <person name="Liang Y."/>
            <person name="Zimin A.V."/>
            <person name="Pertea G."/>
            <person name="Qi P."/>
            <person name="Bennetzen J.L."/>
            <person name="Dai X."/>
            <person name="Dawson M.W."/>
            <person name="Muller H.G."/>
            <person name="Kugler K."/>
            <person name="Rivarola-Duarte L."/>
            <person name="Spannagl M."/>
            <person name="Mayer K.F.X."/>
            <person name="Lu F.H."/>
            <person name="Bevan M.W."/>
            <person name="Leroy P."/>
            <person name="Li P."/>
            <person name="You F.M."/>
            <person name="Sun Q."/>
            <person name="Liu Z."/>
            <person name="Lyons E."/>
            <person name="Wicker T."/>
            <person name="Salzberg S.L."/>
            <person name="Devos K.M."/>
            <person name="Dvorak J."/>
        </authorList>
    </citation>
    <scope>NUCLEOTIDE SEQUENCE [LARGE SCALE GENOMIC DNA]</scope>
    <source>
        <strain evidence="1">cv. AL8/78</strain>
    </source>
</reference>
<dbReference type="AlphaFoldDB" id="A0A453FJ79"/>
<dbReference type="GO" id="GO:0010114">
    <property type="term" value="P:response to red light"/>
    <property type="evidence" value="ECO:0007669"/>
    <property type="project" value="TreeGrafter"/>
</dbReference>
<dbReference type="PANTHER" id="PTHR46336">
    <property type="entry name" value="OS02G0260700 PROTEIN"/>
    <property type="match status" value="1"/>
</dbReference>
<sequence length="91" mass="10435">MDADKFEVLSCMRHCSQFLTSFHMTTESALLYLDYPCYTSMAVEVHHLIVAAKDFLANKYSDVHKFRNEVMNMPLAGIEAIFSSTDLHVKK</sequence>
<accession>A0A453FJ79</accession>
<dbReference type="EnsemblPlants" id="AET3Gv20693600.10">
    <property type="protein sequence ID" value="AET3Gv20693600.10"/>
    <property type="gene ID" value="AET3Gv20693600"/>
</dbReference>
<dbReference type="Gramene" id="AET3Gv20693600.9">
    <property type="protein sequence ID" value="AET3Gv20693600.9"/>
    <property type="gene ID" value="AET3Gv20693600"/>
</dbReference>
<dbReference type="Gramene" id="AET3Gv20693600.10">
    <property type="protein sequence ID" value="AET3Gv20693600.10"/>
    <property type="gene ID" value="AET3Gv20693600"/>
</dbReference>
<dbReference type="EnsemblPlants" id="AET3Gv20693600.9">
    <property type="protein sequence ID" value="AET3Gv20693600.9"/>
    <property type="gene ID" value="AET3Gv20693600"/>
</dbReference>
<protein>
    <submittedName>
        <fullName evidence="1">Uncharacterized protein</fullName>
    </submittedName>
</protein>
<dbReference type="Gramene" id="AET3Gv20693600.5">
    <property type="protein sequence ID" value="AET3Gv20693600.5"/>
    <property type="gene ID" value="AET3Gv20693600"/>
</dbReference>
<proteinExistence type="predicted"/>
<evidence type="ECO:0000313" key="1">
    <source>
        <dbReference type="EnsemblPlants" id="AET3Gv20693600.3"/>
    </source>
</evidence>
<dbReference type="EnsemblPlants" id="AET3Gv20693600.3">
    <property type="protein sequence ID" value="AET3Gv20693600.3"/>
    <property type="gene ID" value="AET3Gv20693600"/>
</dbReference>
<keyword evidence="2" id="KW-1185">Reference proteome</keyword>
<name>A0A453FJ79_AEGTS</name>
<dbReference type="PANTHER" id="PTHR46336:SF21">
    <property type="entry name" value="OS02G0260700 PROTEIN"/>
    <property type="match status" value="1"/>
</dbReference>
<reference evidence="1" key="5">
    <citation type="journal article" date="2021" name="G3 (Bethesda)">
        <title>Aegilops tauschii genome assembly Aet v5.0 features greater sequence contiguity and improved annotation.</title>
        <authorList>
            <person name="Wang L."/>
            <person name="Zhu T."/>
            <person name="Rodriguez J.C."/>
            <person name="Deal K.R."/>
            <person name="Dubcovsky J."/>
            <person name="McGuire P.E."/>
            <person name="Lux T."/>
            <person name="Spannagl M."/>
            <person name="Mayer K.F.X."/>
            <person name="Baldrich P."/>
            <person name="Meyers B.C."/>
            <person name="Huo N."/>
            <person name="Gu Y.Q."/>
            <person name="Zhou H."/>
            <person name="Devos K.M."/>
            <person name="Bennetzen J.L."/>
            <person name="Unver T."/>
            <person name="Budak H."/>
            <person name="Gulick P.J."/>
            <person name="Galiba G."/>
            <person name="Kalapos B."/>
            <person name="Nelson D.R."/>
            <person name="Li P."/>
            <person name="You F.M."/>
            <person name="Luo M.C."/>
            <person name="Dvorak J."/>
        </authorList>
    </citation>
    <scope>NUCLEOTIDE SEQUENCE [LARGE SCALE GENOMIC DNA]</scope>
    <source>
        <strain evidence="1">cv. AL8/78</strain>
    </source>
</reference>
<dbReference type="GO" id="GO:0005634">
    <property type="term" value="C:nucleus"/>
    <property type="evidence" value="ECO:0007669"/>
    <property type="project" value="TreeGrafter"/>
</dbReference>
<dbReference type="InterPro" id="IPR045890">
    <property type="entry name" value="POB1-like"/>
</dbReference>
<reference evidence="1" key="4">
    <citation type="submission" date="2019-03" db="UniProtKB">
        <authorList>
            <consortium name="EnsemblPlants"/>
        </authorList>
    </citation>
    <scope>IDENTIFICATION</scope>
</reference>
<dbReference type="Gramene" id="AET3Gv20693600.3">
    <property type="protein sequence ID" value="AET3Gv20693600.3"/>
    <property type="gene ID" value="AET3Gv20693600"/>
</dbReference>
<dbReference type="Gramene" id="AET3Gv20693600.14">
    <property type="protein sequence ID" value="AET3Gv20693600.14"/>
    <property type="gene ID" value="AET3Gv20693600"/>
</dbReference>
<organism evidence="1 2">
    <name type="scientific">Aegilops tauschii subsp. strangulata</name>
    <name type="common">Goatgrass</name>
    <dbReference type="NCBI Taxonomy" id="200361"/>
    <lineage>
        <taxon>Eukaryota</taxon>
        <taxon>Viridiplantae</taxon>
        <taxon>Streptophyta</taxon>
        <taxon>Embryophyta</taxon>
        <taxon>Tracheophyta</taxon>
        <taxon>Spermatophyta</taxon>
        <taxon>Magnoliopsida</taxon>
        <taxon>Liliopsida</taxon>
        <taxon>Poales</taxon>
        <taxon>Poaceae</taxon>
        <taxon>BOP clade</taxon>
        <taxon>Pooideae</taxon>
        <taxon>Triticodae</taxon>
        <taxon>Triticeae</taxon>
        <taxon>Triticinae</taxon>
        <taxon>Aegilops</taxon>
    </lineage>
</organism>
<dbReference type="Proteomes" id="UP000015105">
    <property type="component" value="Chromosome 3D"/>
</dbReference>
<reference evidence="2" key="2">
    <citation type="journal article" date="2017" name="Nat. Plants">
        <title>The Aegilops tauschii genome reveals multiple impacts of transposons.</title>
        <authorList>
            <person name="Zhao G."/>
            <person name="Zou C."/>
            <person name="Li K."/>
            <person name="Wang K."/>
            <person name="Li T."/>
            <person name="Gao L."/>
            <person name="Zhang X."/>
            <person name="Wang H."/>
            <person name="Yang Z."/>
            <person name="Liu X."/>
            <person name="Jiang W."/>
            <person name="Mao L."/>
            <person name="Kong X."/>
            <person name="Jiao Y."/>
            <person name="Jia J."/>
        </authorList>
    </citation>
    <scope>NUCLEOTIDE SEQUENCE [LARGE SCALE GENOMIC DNA]</scope>
    <source>
        <strain evidence="2">cv. AL8/78</strain>
    </source>
</reference>
<dbReference type="EnsemblPlants" id="AET3Gv20693600.14">
    <property type="protein sequence ID" value="AET3Gv20693600.14"/>
    <property type="gene ID" value="AET3Gv20693600"/>
</dbReference>
<reference evidence="2" key="1">
    <citation type="journal article" date="2014" name="Science">
        <title>Ancient hybridizations among the ancestral genomes of bread wheat.</title>
        <authorList>
            <consortium name="International Wheat Genome Sequencing Consortium,"/>
            <person name="Marcussen T."/>
            <person name="Sandve S.R."/>
            <person name="Heier L."/>
            <person name="Spannagl M."/>
            <person name="Pfeifer M."/>
            <person name="Jakobsen K.S."/>
            <person name="Wulff B.B."/>
            <person name="Steuernagel B."/>
            <person name="Mayer K.F."/>
            <person name="Olsen O.A."/>
        </authorList>
    </citation>
    <scope>NUCLEOTIDE SEQUENCE [LARGE SCALE GENOMIC DNA]</scope>
    <source>
        <strain evidence="2">cv. AL8/78</strain>
    </source>
</reference>
<dbReference type="EnsemblPlants" id="AET3Gv20693600.5">
    <property type="protein sequence ID" value="AET3Gv20693600.5"/>
    <property type="gene ID" value="AET3Gv20693600"/>
</dbReference>
<evidence type="ECO:0000313" key="2">
    <source>
        <dbReference type="Proteomes" id="UP000015105"/>
    </source>
</evidence>
<dbReference type="STRING" id="200361.A0A453FJ79"/>